<dbReference type="Pfam" id="PF04389">
    <property type="entry name" value="Peptidase_M28"/>
    <property type="match status" value="1"/>
</dbReference>
<evidence type="ECO:0000256" key="8">
    <source>
        <dbReference type="SAM" id="Phobius"/>
    </source>
</evidence>
<evidence type="ECO:0000256" key="5">
    <source>
        <dbReference type="ARBA" id="ARBA00023136"/>
    </source>
</evidence>
<keyword evidence="3 8" id="KW-0812">Transmembrane</keyword>
<evidence type="ECO:0000256" key="1">
    <source>
        <dbReference type="ARBA" id="ARBA00004651"/>
    </source>
</evidence>
<reference evidence="11 12" key="1">
    <citation type="submission" date="2024-08" db="EMBL/GenBank/DDBJ databases">
        <authorList>
            <person name="Cucini C."/>
            <person name="Frati F."/>
        </authorList>
    </citation>
    <scope>NUCLEOTIDE SEQUENCE [LARGE SCALE GENOMIC DNA]</scope>
</reference>
<comment type="subcellular location">
    <subcellularLocation>
        <location evidence="1">Cell membrane</location>
        <topology evidence="1">Multi-pass membrane protein</topology>
    </subcellularLocation>
</comment>
<dbReference type="SUPFAM" id="SSF53850">
    <property type="entry name" value="Periplasmic binding protein-like II"/>
    <property type="match status" value="1"/>
</dbReference>
<evidence type="ECO:0000256" key="3">
    <source>
        <dbReference type="ARBA" id="ARBA00022692"/>
    </source>
</evidence>
<keyword evidence="2" id="KW-1003">Cell membrane</keyword>
<proteinExistence type="predicted"/>
<dbReference type="Gene3D" id="3.40.630.10">
    <property type="entry name" value="Zn peptidases"/>
    <property type="match status" value="1"/>
</dbReference>
<evidence type="ECO:0000256" key="4">
    <source>
        <dbReference type="ARBA" id="ARBA00022989"/>
    </source>
</evidence>
<evidence type="ECO:0000256" key="6">
    <source>
        <dbReference type="ARBA" id="ARBA00023170"/>
    </source>
</evidence>
<evidence type="ECO:0000256" key="2">
    <source>
        <dbReference type="ARBA" id="ARBA00022475"/>
    </source>
</evidence>
<keyword evidence="4 8" id="KW-1133">Transmembrane helix</keyword>
<dbReference type="PANTHER" id="PTHR42643:SF24">
    <property type="entry name" value="IONOTROPIC RECEPTOR 60A"/>
    <property type="match status" value="1"/>
</dbReference>
<organism evidence="11 12">
    <name type="scientific">Orchesella dallaii</name>
    <dbReference type="NCBI Taxonomy" id="48710"/>
    <lineage>
        <taxon>Eukaryota</taxon>
        <taxon>Metazoa</taxon>
        <taxon>Ecdysozoa</taxon>
        <taxon>Arthropoda</taxon>
        <taxon>Hexapoda</taxon>
        <taxon>Collembola</taxon>
        <taxon>Entomobryomorpha</taxon>
        <taxon>Entomobryoidea</taxon>
        <taxon>Orchesellidae</taxon>
        <taxon>Orchesellinae</taxon>
        <taxon>Orchesella</taxon>
    </lineage>
</organism>
<name>A0ABP1RDB1_9HEXA</name>
<evidence type="ECO:0000256" key="9">
    <source>
        <dbReference type="SAM" id="SignalP"/>
    </source>
</evidence>
<dbReference type="SUPFAM" id="SSF53187">
    <property type="entry name" value="Zn-dependent exopeptidases"/>
    <property type="match status" value="1"/>
</dbReference>
<dbReference type="InterPro" id="IPR052192">
    <property type="entry name" value="Insect_Ionotropic_Sensory_Rcpt"/>
</dbReference>
<evidence type="ECO:0000259" key="10">
    <source>
        <dbReference type="Pfam" id="PF04389"/>
    </source>
</evidence>
<gene>
    <name evidence="11" type="ORF">ODALV1_LOCUS21264</name>
</gene>
<feature type="domain" description="Peptidase M28" evidence="10">
    <location>
        <begin position="817"/>
        <end position="1019"/>
    </location>
</feature>
<evidence type="ECO:0000313" key="12">
    <source>
        <dbReference type="Proteomes" id="UP001642540"/>
    </source>
</evidence>
<keyword evidence="5 8" id="KW-0472">Membrane</keyword>
<keyword evidence="6" id="KW-0675">Receptor</keyword>
<feature type="transmembrane region" description="Helical" evidence="8">
    <location>
        <begin position="348"/>
        <end position="368"/>
    </location>
</feature>
<accession>A0ABP1RDB1</accession>
<dbReference type="EMBL" id="CAXLJM020000071">
    <property type="protein sequence ID" value="CAL8126098.1"/>
    <property type="molecule type" value="Genomic_DNA"/>
</dbReference>
<keyword evidence="7" id="KW-0325">Glycoprotein</keyword>
<feature type="transmembrane region" description="Helical" evidence="8">
    <location>
        <begin position="429"/>
        <end position="447"/>
    </location>
</feature>
<keyword evidence="9" id="KW-0732">Signal</keyword>
<sequence length="1058" mass="118806">MYSIHLSLLLLHLHFYIEGVPTELNNFYQDEKQSDNVVLQIFEQALQDSKCKLVILRPQPLSLYFYESIIQQMLRLQVESKVAPGALIFTTSYANQSGSGFPISKDKYRLFPLKNCGFGVIFSENFEVVEPNDKFLCFFTESRMPILRKDEDYFFIFKSKEKHSTMRFQGKLKHYVEVLIENNVMEIISVSSQSKLVIHTQVSNFHFDELFPDHTKDLNGQFLRISVPNYPSALEISMDNTGHYQATRGLYLFWLRGIERKFNFTCEYFLSSNGGASGALLENGEWSGAIGDVMSGRAHMSVDIAHIFSRIGVVEWASPFAYRGLVFVTHKAKYHLPKSIMFHPFTTAMWGILLTGAVMSGVCLKMMISFLNGFHLDESHINVLPYNYGSSSSSSSFSSWSTSKVASCVVATFLEQAWKPLIGVSSPSLRVLLACWLLFAFVMVSAYKAKLASVMGIPVGSFVPGTFDELLSSEIGIGINALGKGETAYIVFASGGGKTYEKIFMKSLLIPNSTECVIKAAQENFACITGEGVATYAIASSVTCSKNGQSPLQLSRSNANFVEGGVIYQNRWIYRHNFDRTIRNAMNMGLVARWWQWHMDSVKADKRKADKELARTHKDSIATVDDAIKLKKLISCFLCWSSGLMLGGIVLCMESGVNFLEQKSLIIAHSPSETHADDHDGKRLIKYNSKEPAKWMTMEELDQLSGEDKHFIDLTAIGREPKQQAAARRQEIEFQYSKEVLYKSVVEKLLPHLKKESLQKIVNKLSSFHSRDSYYSLGEAEDENWLKNEVQSRVADFKGSSSISFIATPGMPYRRDNIIVRLEGEDSTKKEELIILGAHYDSKGKTKEDRAPGADDNATGCAVLLEVLRLLVQFGKTKLKHTLEFHFYAVGESGSKGSIGVVNNYDGNRKKVKGMLNFDRLGFGSKTIGIVDNRTTNDRETSEGLSSFVRMITKVYTDFPMKEANCSSQCTSDHTSWHLFGYPTAFLTEIEVNPNIRTENDTSNLINFELVHEFAKVGMAFAVELAEPASVVASAPLKSQLEWSALCVSFVGIWLMYY</sequence>
<comment type="caution">
    <text evidence="11">The sequence shown here is derived from an EMBL/GenBank/DDBJ whole genome shotgun (WGS) entry which is preliminary data.</text>
</comment>
<protein>
    <recommendedName>
        <fullName evidence="10">Peptidase M28 domain-containing protein</fullName>
    </recommendedName>
</protein>
<dbReference type="InterPro" id="IPR007484">
    <property type="entry name" value="Peptidase_M28"/>
</dbReference>
<feature type="signal peptide" evidence="9">
    <location>
        <begin position="1"/>
        <end position="19"/>
    </location>
</feature>
<dbReference type="Gene3D" id="3.40.190.10">
    <property type="entry name" value="Periplasmic binding protein-like II"/>
    <property type="match status" value="1"/>
</dbReference>
<evidence type="ECO:0000256" key="7">
    <source>
        <dbReference type="ARBA" id="ARBA00023180"/>
    </source>
</evidence>
<evidence type="ECO:0000313" key="11">
    <source>
        <dbReference type="EMBL" id="CAL8126098.1"/>
    </source>
</evidence>
<feature type="chain" id="PRO_5046851024" description="Peptidase M28 domain-containing protein" evidence="9">
    <location>
        <begin position="20"/>
        <end position="1058"/>
    </location>
</feature>
<dbReference type="PANTHER" id="PTHR42643">
    <property type="entry name" value="IONOTROPIC RECEPTOR 20A-RELATED"/>
    <property type="match status" value="1"/>
</dbReference>
<dbReference type="Gene3D" id="1.10.287.70">
    <property type="match status" value="1"/>
</dbReference>
<dbReference type="Proteomes" id="UP001642540">
    <property type="component" value="Unassembled WGS sequence"/>
</dbReference>
<keyword evidence="12" id="KW-1185">Reference proteome</keyword>